<dbReference type="EMBL" id="MU069516">
    <property type="protein sequence ID" value="KAF5840354.1"/>
    <property type="molecule type" value="Genomic_DNA"/>
</dbReference>
<evidence type="ECO:0000256" key="1">
    <source>
        <dbReference type="SAM" id="MobiDB-lite"/>
    </source>
</evidence>
<protein>
    <recommendedName>
        <fullName evidence="4">Encoded protein</fullName>
    </recommendedName>
</protein>
<reference evidence="2" key="1">
    <citation type="submission" date="2017-08" db="EMBL/GenBank/DDBJ databases">
        <authorList>
            <person name="Polle J.E."/>
            <person name="Barry K."/>
            <person name="Cushman J."/>
            <person name="Schmutz J."/>
            <person name="Tran D."/>
            <person name="Hathwaick L.T."/>
            <person name="Yim W.C."/>
            <person name="Jenkins J."/>
            <person name="Mckie-Krisberg Z.M."/>
            <person name="Prochnik S."/>
            <person name="Lindquist E."/>
            <person name="Dockter R.B."/>
            <person name="Adam C."/>
            <person name="Molina H."/>
            <person name="Bunkerborg J."/>
            <person name="Jin E."/>
            <person name="Buchheim M."/>
            <person name="Magnuson J."/>
        </authorList>
    </citation>
    <scope>NUCLEOTIDE SEQUENCE</scope>
    <source>
        <strain evidence="2">CCAP 19/18</strain>
    </source>
</reference>
<accession>A0ABQ7H0H4</accession>
<name>A0ABQ7H0H4_DUNSA</name>
<proteinExistence type="predicted"/>
<gene>
    <name evidence="2" type="ORF">DUNSADRAFT_17051</name>
</gene>
<feature type="compositionally biased region" description="Low complexity" evidence="1">
    <location>
        <begin position="44"/>
        <end position="57"/>
    </location>
</feature>
<organism evidence="2 3">
    <name type="scientific">Dunaliella salina</name>
    <name type="common">Green alga</name>
    <name type="synonym">Protococcus salinus</name>
    <dbReference type="NCBI Taxonomy" id="3046"/>
    <lineage>
        <taxon>Eukaryota</taxon>
        <taxon>Viridiplantae</taxon>
        <taxon>Chlorophyta</taxon>
        <taxon>core chlorophytes</taxon>
        <taxon>Chlorophyceae</taxon>
        <taxon>CS clade</taxon>
        <taxon>Chlamydomonadales</taxon>
        <taxon>Dunaliellaceae</taxon>
        <taxon>Dunaliella</taxon>
    </lineage>
</organism>
<feature type="region of interest" description="Disordered" evidence="1">
    <location>
        <begin position="42"/>
        <end position="61"/>
    </location>
</feature>
<comment type="caution">
    <text evidence="2">The sequence shown here is derived from an EMBL/GenBank/DDBJ whole genome shotgun (WGS) entry which is preliminary data.</text>
</comment>
<keyword evidence="3" id="KW-1185">Reference proteome</keyword>
<evidence type="ECO:0000313" key="2">
    <source>
        <dbReference type="EMBL" id="KAF5840354.1"/>
    </source>
</evidence>
<dbReference type="Proteomes" id="UP000815325">
    <property type="component" value="Unassembled WGS sequence"/>
</dbReference>
<feature type="region of interest" description="Disordered" evidence="1">
    <location>
        <begin position="1"/>
        <end position="36"/>
    </location>
</feature>
<evidence type="ECO:0000313" key="3">
    <source>
        <dbReference type="Proteomes" id="UP000815325"/>
    </source>
</evidence>
<sequence length="115" mass="10992">MGRAREGQGGPGRAREGDGEGQAELASGGAGTVKGSADAIPLKSGVSAGEGASGSSSKDAWSGGVWVGSGGGVGPVGVSGLSIGGLVDLLAALAQAHHFDPLLLDVVAQRLAQEC</sequence>
<evidence type="ECO:0008006" key="4">
    <source>
        <dbReference type="Google" id="ProtNLM"/>
    </source>
</evidence>